<protein>
    <recommendedName>
        <fullName evidence="1">YqaJ viral recombinase domain-containing protein</fullName>
    </recommendedName>
</protein>
<dbReference type="InterPro" id="IPR051703">
    <property type="entry name" value="NF-kappa-B_Signaling_Reg"/>
</dbReference>
<dbReference type="EMBL" id="JBJQND010000012">
    <property type="protein sequence ID" value="KAL3859354.1"/>
    <property type="molecule type" value="Genomic_DNA"/>
</dbReference>
<gene>
    <name evidence="2" type="ORF">ACJMK2_009579</name>
</gene>
<proteinExistence type="predicted"/>
<dbReference type="PANTHER" id="PTHR46609:SF8">
    <property type="entry name" value="YQAJ VIRAL RECOMBINASE DOMAIN-CONTAINING PROTEIN"/>
    <property type="match status" value="1"/>
</dbReference>
<name>A0ABD3VCN5_SINWO</name>
<dbReference type="InterPro" id="IPR019080">
    <property type="entry name" value="YqaJ_viral_recombinase"/>
</dbReference>
<sequence>MARSSGLVIHITLPEIGASPDGIISCECCGVGSLEIKCPYTMIDLSRTDIEKLFLVRDCNGGLTLDRRHEHYYQVQCQLFVCDTNYAEFVV</sequence>
<dbReference type="SUPFAM" id="SSF52980">
    <property type="entry name" value="Restriction endonuclease-like"/>
    <property type="match status" value="1"/>
</dbReference>
<dbReference type="GO" id="GO:0006281">
    <property type="term" value="P:DNA repair"/>
    <property type="evidence" value="ECO:0007669"/>
    <property type="project" value="UniProtKB-ARBA"/>
</dbReference>
<dbReference type="Proteomes" id="UP001634394">
    <property type="component" value="Unassembled WGS sequence"/>
</dbReference>
<evidence type="ECO:0000259" key="1">
    <source>
        <dbReference type="Pfam" id="PF09588"/>
    </source>
</evidence>
<evidence type="ECO:0000313" key="3">
    <source>
        <dbReference type="Proteomes" id="UP001634394"/>
    </source>
</evidence>
<dbReference type="CDD" id="cd22343">
    <property type="entry name" value="PDDEXK_lambda_exonuclease-like"/>
    <property type="match status" value="1"/>
</dbReference>
<comment type="caution">
    <text evidence="2">The sequence shown here is derived from an EMBL/GenBank/DDBJ whole genome shotgun (WGS) entry which is preliminary data.</text>
</comment>
<dbReference type="PANTHER" id="PTHR46609">
    <property type="entry name" value="EXONUCLEASE, PHAGE-TYPE/RECB, C-TERMINAL DOMAIN-CONTAINING PROTEIN"/>
    <property type="match status" value="1"/>
</dbReference>
<feature type="domain" description="YqaJ viral recombinase" evidence="1">
    <location>
        <begin position="2"/>
        <end position="82"/>
    </location>
</feature>
<dbReference type="InterPro" id="IPR011335">
    <property type="entry name" value="Restrct_endonuc-II-like"/>
</dbReference>
<dbReference type="Gene3D" id="3.90.320.10">
    <property type="match status" value="1"/>
</dbReference>
<evidence type="ECO:0000313" key="2">
    <source>
        <dbReference type="EMBL" id="KAL3859354.1"/>
    </source>
</evidence>
<dbReference type="Pfam" id="PF09588">
    <property type="entry name" value="YqaJ"/>
    <property type="match status" value="1"/>
</dbReference>
<accession>A0ABD3VCN5</accession>
<keyword evidence="3" id="KW-1185">Reference proteome</keyword>
<organism evidence="2 3">
    <name type="scientific">Sinanodonta woodiana</name>
    <name type="common">Chinese pond mussel</name>
    <name type="synonym">Anodonta woodiana</name>
    <dbReference type="NCBI Taxonomy" id="1069815"/>
    <lineage>
        <taxon>Eukaryota</taxon>
        <taxon>Metazoa</taxon>
        <taxon>Spiralia</taxon>
        <taxon>Lophotrochozoa</taxon>
        <taxon>Mollusca</taxon>
        <taxon>Bivalvia</taxon>
        <taxon>Autobranchia</taxon>
        <taxon>Heteroconchia</taxon>
        <taxon>Palaeoheterodonta</taxon>
        <taxon>Unionida</taxon>
        <taxon>Unionoidea</taxon>
        <taxon>Unionidae</taxon>
        <taxon>Unioninae</taxon>
        <taxon>Sinanodonta</taxon>
    </lineage>
</organism>
<dbReference type="AlphaFoldDB" id="A0ABD3VCN5"/>
<dbReference type="InterPro" id="IPR011604">
    <property type="entry name" value="PDDEXK-like_dom_sf"/>
</dbReference>
<reference evidence="2 3" key="1">
    <citation type="submission" date="2024-11" db="EMBL/GenBank/DDBJ databases">
        <title>Chromosome-level genome assembly of the freshwater bivalve Anodonta woodiana.</title>
        <authorList>
            <person name="Chen X."/>
        </authorList>
    </citation>
    <scope>NUCLEOTIDE SEQUENCE [LARGE SCALE GENOMIC DNA]</scope>
    <source>
        <strain evidence="2">MN2024</strain>
        <tissue evidence="2">Gills</tissue>
    </source>
</reference>